<dbReference type="AlphaFoldDB" id="I2Q441"/>
<sequence>MSKSQWHDQTLALHAGHAPDTDTLSRAVPIHQTTSFLFRDAEHAANLFALKEAGYIYTRLGNPTTDVLEKRLAALHGASACVCTASGMSAIFYVVAAITRAGQNIVSGSNLYGGTHTLFEHTLKRFGIEVRFVDSSDPANFAAAIDENTRLLYTESIGNPRCNVDDLPAIARAAHDHGVPFVLDNTVAAPPILNPFDVGADLAVYSLTKIIGGHGTCIGGAIVEAGGFDWAAGGRFPEITAPDPTYHGANFWEMLCQLEGTPCSAFCTKVRTGLMRDIGATPSPFNSFLVIQGVETLPLRARAHCANAQQVAEFLEAHPKVAWVNYAGLPSHKDHARAKAFFPIGPGAVFGFGLTGGKEAGRKFIESVELCSHLANILDAKTLVIHPASTTHSQLTPEELTQAGVTPDMVRISVGIENVEDIIDDLRQALEQVGN</sequence>
<dbReference type="eggNOG" id="COG2873">
    <property type="taxonomic scope" value="Bacteria"/>
</dbReference>
<evidence type="ECO:0000256" key="4">
    <source>
        <dbReference type="ARBA" id="ARBA00022898"/>
    </source>
</evidence>
<keyword evidence="3" id="KW-0808">Transferase</keyword>
<evidence type="ECO:0000256" key="1">
    <source>
        <dbReference type="ARBA" id="ARBA00001933"/>
    </source>
</evidence>
<proteinExistence type="inferred from homology"/>
<dbReference type="PANTHER" id="PTHR43797">
    <property type="entry name" value="HOMOCYSTEINE/CYSTEINE SYNTHASE"/>
    <property type="match status" value="1"/>
</dbReference>
<dbReference type="EMBL" id="JH600068">
    <property type="protein sequence ID" value="EIG54547.1"/>
    <property type="molecule type" value="Genomic_DNA"/>
</dbReference>
<name>I2Q441_9BACT</name>
<evidence type="ECO:0000313" key="7">
    <source>
        <dbReference type="EMBL" id="EIG54547.1"/>
    </source>
</evidence>
<dbReference type="InterPro" id="IPR015424">
    <property type="entry name" value="PyrdxlP-dep_Trfase"/>
</dbReference>
<dbReference type="InterPro" id="IPR054542">
    <property type="entry name" value="Cys_met_metab_PP"/>
</dbReference>
<dbReference type="GO" id="GO:0030170">
    <property type="term" value="F:pyridoxal phosphate binding"/>
    <property type="evidence" value="ECO:0007669"/>
    <property type="project" value="InterPro"/>
</dbReference>
<dbReference type="HOGENOM" id="CLU_018986_4_0_7"/>
<dbReference type="InterPro" id="IPR006235">
    <property type="entry name" value="OAc-hSer/O-AcSer_sulfhydrylase"/>
</dbReference>
<dbReference type="FunFam" id="3.40.640.10:FF:000035">
    <property type="entry name" value="O-succinylhomoserine sulfhydrylase"/>
    <property type="match status" value="1"/>
</dbReference>
<dbReference type="Pfam" id="PF01053">
    <property type="entry name" value="Cys_Met_Meta_PP"/>
    <property type="match status" value="1"/>
</dbReference>
<dbReference type="GO" id="GO:0006535">
    <property type="term" value="P:cysteine biosynthetic process from serine"/>
    <property type="evidence" value="ECO:0007669"/>
    <property type="project" value="TreeGrafter"/>
</dbReference>
<dbReference type="STRING" id="596152.DesU5LDRAFT_2904"/>
<dbReference type="GO" id="GO:0071269">
    <property type="term" value="P:L-homocysteine biosynthetic process"/>
    <property type="evidence" value="ECO:0007669"/>
    <property type="project" value="TreeGrafter"/>
</dbReference>
<feature type="modified residue" description="N6-(pyridoxal phosphate)lysine" evidence="5">
    <location>
        <position position="209"/>
    </location>
</feature>
<protein>
    <submittedName>
        <fullName evidence="7">OAH/OAS sulfhydrylase</fullName>
    </submittedName>
</protein>
<dbReference type="PANTHER" id="PTHR43797:SF2">
    <property type="entry name" value="HOMOCYSTEINE_CYSTEINE SYNTHASE"/>
    <property type="match status" value="1"/>
</dbReference>
<keyword evidence="4 5" id="KW-0663">Pyridoxal phosphate</keyword>
<dbReference type="GO" id="GO:0019346">
    <property type="term" value="P:transsulfuration"/>
    <property type="evidence" value="ECO:0007669"/>
    <property type="project" value="InterPro"/>
</dbReference>
<dbReference type="GO" id="GO:0003961">
    <property type="term" value="F:O-acetylhomoserine aminocarboxypropyltransferase activity"/>
    <property type="evidence" value="ECO:0007669"/>
    <property type="project" value="TreeGrafter"/>
</dbReference>
<dbReference type="InterPro" id="IPR015422">
    <property type="entry name" value="PyrdxlP-dep_Trfase_small"/>
</dbReference>
<gene>
    <name evidence="7" type="ORF">DesU5LDRAFT_2904</name>
</gene>
<comment type="cofactor">
    <cofactor evidence="1 6">
        <name>pyridoxal 5'-phosphate</name>
        <dbReference type="ChEBI" id="CHEBI:597326"/>
    </cofactor>
</comment>
<dbReference type="CDD" id="cd00614">
    <property type="entry name" value="CGS_like"/>
    <property type="match status" value="1"/>
</dbReference>
<evidence type="ECO:0000256" key="5">
    <source>
        <dbReference type="PIRSR" id="PIRSR001434-2"/>
    </source>
</evidence>
<evidence type="ECO:0000256" key="2">
    <source>
        <dbReference type="ARBA" id="ARBA00009077"/>
    </source>
</evidence>
<dbReference type="OrthoDB" id="9805807at2"/>
<dbReference type="SUPFAM" id="SSF53383">
    <property type="entry name" value="PLP-dependent transferases"/>
    <property type="match status" value="1"/>
</dbReference>
<dbReference type="Gene3D" id="3.90.1150.10">
    <property type="entry name" value="Aspartate Aminotransferase, domain 1"/>
    <property type="match status" value="1"/>
</dbReference>
<evidence type="ECO:0000256" key="3">
    <source>
        <dbReference type="ARBA" id="ARBA00022679"/>
    </source>
</evidence>
<dbReference type="InterPro" id="IPR000277">
    <property type="entry name" value="Cys/Met-Metab_PyrdxlP-dep_enz"/>
</dbReference>
<organism evidence="7">
    <name type="scientific">Desulfovibrio sp. U5L</name>
    <dbReference type="NCBI Taxonomy" id="596152"/>
    <lineage>
        <taxon>Bacteria</taxon>
        <taxon>Pseudomonadati</taxon>
        <taxon>Thermodesulfobacteriota</taxon>
        <taxon>Desulfovibrionia</taxon>
        <taxon>Desulfovibrionales</taxon>
        <taxon>Desulfovibrionaceae</taxon>
        <taxon>Desulfovibrio</taxon>
    </lineage>
</organism>
<evidence type="ECO:0000256" key="6">
    <source>
        <dbReference type="RuleBase" id="RU362118"/>
    </source>
</evidence>
<dbReference type="NCBIfam" id="TIGR01326">
    <property type="entry name" value="OAH_OAS_sulfhy"/>
    <property type="match status" value="1"/>
</dbReference>
<dbReference type="Gene3D" id="3.40.640.10">
    <property type="entry name" value="Type I PLP-dependent aspartate aminotransferase-like (Major domain)"/>
    <property type="match status" value="1"/>
</dbReference>
<dbReference type="GO" id="GO:0004124">
    <property type="term" value="F:cysteine synthase activity"/>
    <property type="evidence" value="ECO:0007669"/>
    <property type="project" value="TreeGrafter"/>
</dbReference>
<comment type="similarity">
    <text evidence="2 6">Belongs to the trans-sulfuration enzymes family.</text>
</comment>
<dbReference type="GO" id="GO:0005737">
    <property type="term" value="C:cytoplasm"/>
    <property type="evidence" value="ECO:0007669"/>
    <property type="project" value="TreeGrafter"/>
</dbReference>
<dbReference type="PROSITE" id="PS00868">
    <property type="entry name" value="CYS_MET_METAB_PP"/>
    <property type="match status" value="1"/>
</dbReference>
<dbReference type="InterPro" id="IPR015421">
    <property type="entry name" value="PyrdxlP-dep_Trfase_major"/>
</dbReference>
<dbReference type="PIRSF" id="PIRSF001434">
    <property type="entry name" value="CGS"/>
    <property type="match status" value="1"/>
</dbReference>
<accession>I2Q441</accession>
<reference evidence="7" key="1">
    <citation type="submission" date="2011-11" db="EMBL/GenBank/DDBJ databases">
        <title>Improved High-Quality Draft sequence of Desulfovibrio sp. U5L.</title>
        <authorList>
            <consortium name="US DOE Joint Genome Institute"/>
            <person name="Lucas S."/>
            <person name="Han J."/>
            <person name="Lapidus A."/>
            <person name="Cheng J.-F."/>
            <person name="Goodwin L."/>
            <person name="Pitluck S."/>
            <person name="Peters L."/>
            <person name="Ovchinnikova G."/>
            <person name="Held B."/>
            <person name="Detter J.C."/>
            <person name="Han C."/>
            <person name="Tapia R."/>
            <person name="Land M."/>
            <person name="Hauser L."/>
            <person name="Kyrpides N."/>
            <person name="Ivanova N."/>
            <person name="Pagani I."/>
            <person name="Gabster J."/>
            <person name="Walker C."/>
            <person name="Stolyar S."/>
            <person name="Stahl D."/>
            <person name="Arkin A."/>
            <person name="Dehal P."/>
            <person name="Hazen T."/>
            <person name="Woyke T."/>
        </authorList>
    </citation>
    <scope>NUCLEOTIDE SEQUENCE [LARGE SCALE GENOMIC DNA]</scope>
    <source>
        <strain evidence="7">U5L</strain>
    </source>
</reference>